<dbReference type="EMBL" id="CP124733">
    <property type="protein sequence ID" value="WHA39769.1"/>
    <property type="molecule type" value="Genomic_DNA"/>
</dbReference>
<protein>
    <submittedName>
        <fullName evidence="3">Uncharacterized protein</fullName>
    </submittedName>
</protein>
<feature type="transmembrane region" description="Helical" evidence="1">
    <location>
        <begin position="31"/>
        <end position="51"/>
    </location>
</feature>
<dbReference type="EMBL" id="CP072167">
    <property type="protein sequence ID" value="QYA06801.1"/>
    <property type="molecule type" value="Genomic_DNA"/>
</dbReference>
<dbReference type="AlphaFoldDB" id="A0AAF0H407"/>
<accession>A0AAF0H407</accession>
<dbReference type="Proteomes" id="UP000298664">
    <property type="component" value="Chromosome Circular"/>
</dbReference>
<evidence type="ECO:0000256" key="1">
    <source>
        <dbReference type="SAM" id="Phobius"/>
    </source>
</evidence>
<keyword evidence="1" id="KW-1133">Transmembrane helix</keyword>
<reference evidence="2 5" key="1">
    <citation type="submission" date="2021-03" db="EMBL/GenBank/DDBJ databases">
        <title>Rapid diversification of plasmids in a genus of pathogenic and nitrogen fixing bacteria.</title>
        <authorList>
            <person name="Weisberg A.J."/>
            <person name="Miller M."/>
            <person name="Ream W."/>
            <person name="Grunwald N.J."/>
            <person name="Chang J.H."/>
        </authorList>
    </citation>
    <scope>NUCLEOTIDE SEQUENCE [LARGE SCALE GENOMIC DNA]</scope>
    <source>
        <strain evidence="2 5">AF3.44</strain>
    </source>
</reference>
<sequence length="52" mass="5889">MNGPFSTASKRPVITVSIESKRVVTRSEKKMLAFMMILTIATSFVVEYVFMD</sequence>
<keyword evidence="1" id="KW-0472">Membrane</keyword>
<keyword evidence="1" id="KW-0812">Transmembrane</keyword>
<keyword evidence="5" id="KW-1185">Reference proteome</keyword>
<organism evidence="3 4">
    <name type="scientific">Agrobacterium larrymoorei</name>
    <dbReference type="NCBI Taxonomy" id="160699"/>
    <lineage>
        <taxon>Bacteria</taxon>
        <taxon>Pseudomonadati</taxon>
        <taxon>Pseudomonadota</taxon>
        <taxon>Alphaproteobacteria</taxon>
        <taxon>Hyphomicrobiales</taxon>
        <taxon>Rhizobiaceae</taxon>
        <taxon>Rhizobium/Agrobacterium group</taxon>
        <taxon>Agrobacterium</taxon>
    </lineage>
</organism>
<evidence type="ECO:0000313" key="2">
    <source>
        <dbReference type="EMBL" id="QYA06801.1"/>
    </source>
</evidence>
<dbReference type="RefSeq" id="WP_157835778.1">
    <property type="nucleotide sequence ID" value="NZ_CP039691.1"/>
</dbReference>
<reference evidence="3" key="2">
    <citation type="submission" date="2023-05" db="EMBL/GenBank/DDBJ databases">
        <title>Complete genome sequence of Agrobacterium larrymoorei CFBP5477.</title>
        <authorList>
            <person name="Yen H.-C."/>
            <person name="Chou L."/>
            <person name="Lin Y.-C."/>
            <person name="Lai E.-M."/>
            <person name="Kuo C.-H."/>
        </authorList>
    </citation>
    <scope>NUCLEOTIDE SEQUENCE</scope>
    <source>
        <strain evidence="3">CFBP5477</strain>
    </source>
</reference>
<dbReference type="Proteomes" id="UP000826513">
    <property type="component" value="Chromosome 1"/>
</dbReference>
<evidence type="ECO:0000313" key="3">
    <source>
        <dbReference type="EMBL" id="WHA39769.1"/>
    </source>
</evidence>
<gene>
    <name evidence="3" type="ORF">CFBP5477_007855</name>
    <name evidence="2" type="ORF">J5285_12290</name>
</gene>
<name>A0AAF0H407_9HYPH</name>
<evidence type="ECO:0000313" key="4">
    <source>
        <dbReference type="Proteomes" id="UP000298664"/>
    </source>
</evidence>
<proteinExistence type="predicted"/>
<evidence type="ECO:0000313" key="5">
    <source>
        <dbReference type="Proteomes" id="UP000826513"/>
    </source>
</evidence>